<keyword evidence="8" id="KW-0862">Zinc</keyword>
<dbReference type="PROSITE" id="PS50089">
    <property type="entry name" value="ZF_RING_2"/>
    <property type="match status" value="1"/>
</dbReference>
<dbReference type="EMBL" id="HG793144">
    <property type="protein sequence ID" value="CRL24254.1"/>
    <property type="molecule type" value="Genomic_DNA"/>
</dbReference>
<dbReference type="InterPro" id="IPR001841">
    <property type="entry name" value="Znf_RING"/>
</dbReference>
<name>A0A0G4PDB9_PENC3</name>
<keyword evidence="13" id="KW-1185">Reference proteome</keyword>
<keyword evidence="6 9" id="KW-0863">Zinc-finger</keyword>
<evidence type="ECO:0000256" key="2">
    <source>
        <dbReference type="ARBA" id="ARBA00012251"/>
    </source>
</evidence>
<evidence type="ECO:0000256" key="6">
    <source>
        <dbReference type="ARBA" id="ARBA00022771"/>
    </source>
</evidence>
<evidence type="ECO:0000256" key="7">
    <source>
        <dbReference type="ARBA" id="ARBA00022786"/>
    </source>
</evidence>
<dbReference type="Proteomes" id="UP000053732">
    <property type="component" value="Unassembled WGS sequence"/>
</dbReference>
<evidence type="ECO:0000256" key="8">
    <source>
        <dbReference type="ARBA" id="ARBA00022833"/>
    </source>
</evidence>
<protein>
    <recommendedName>
        <fullName evidence="2">RBR-type E3 ubiquitin transferase</fullName>
        <ecNumber evidence="2">2.3.2.31</ecNumber>
    </recommendedName>
</protein>
<keyword evidence="7" id="KW-0833">Ubl conjugation pathway</keyword>
<evidence type="ECO:0000256" key="1">
    <source>
        <dbReference type="ARBA" id="ARBA00001798"/>
    </source>
</evidence>
<dbReference type="InterPro" id="IPR002867">
    <property type="entry name" value="IBR_dom"/>
</dbReference>
<evidence type="ECO:0000259" key="11">
    <source>
        <dbReference type="PROSITE" id="PS51873"/>
    </source>
</evidence>
<dbReference type="InterPro" id="IPR017907">
    <property type="entry name" value="Znf_RING_CS"/>
</dbReference>
<dbReference type="PANTHER" id="PTHR11685">
    <property type="entry name" value="RBR FAMILY RING FINGER AND IBR DOMAIN-CONTAINING"/>
    <property type="match status" value="1"/>
</dbReference>
<organism evidence="12 13">
    <name type="scientific">Penicillium camemberti (strain FM 013)</name>
    <dbReference type="NCBI Taxonomy" id="1429867"/>
    <lineage>
        <taxon>Eukaryota</taxon>
        <taxon>Fungi</taxon>
        <taxon>Dikarya</taxon>
        <taxon>Ascomycota</taxon>
        <taxon>Pezizomycotina</taxon>
        <taxon>Eurotiomycetes</taxon>
        <taxon>Eurotiomycetidae</taxon>
        <taxon>Eurotiales</taxon>
        <taxon>Aspergillaceae</taxon>
        <taxon>Penicillium</taxon>
    </lineage>
</organism>
<dbReference type="InterPro" id="IPR013083">
    <property type="entry name" value="Znf_RING/FYVE/PHD"/>
</dbReference>
<keyword evidence="3" id="KW-0808">Transferase</keyword>
<evidence type="ECO:0000256" key="4">
    <source>
        <dbReference type="ARBA" id="ARBA00022723"/>
    </source>
</evidence>
<dbReference type="SUPFAM" id="SSF57850">
    <property type="entry name" value="RING/U-box"/>
    <property type="match status" value="2"/>
</dbReference>
<evidence type="ECO:0000256" key="5">
    <source>
        <dbReference type="ARBA" id="ARBA00022737"/>
    </source>
</evidence>
<gene>
    <name evidence="12" type="ORF">PCAMFM013_S011g000248</name>
</gene>
<dbReference type="InterPro" id="IPR044066">
    <property type="entry name" value="TRIAD_supradom"/>
</dbReference>
<keyword evidence="4" id="KW-0479">Metal-binding</keyword>
<evidence type="ECO:0000259" key="10">
    <source>
        <dbReference type="PROSITE" id="PS50089"/>
    </source>
</evidence>
<dbReference type="PROSITE" id="PS51873">
    <property type="entry name" value="TRIAD"/>
    <property type="match status" value="1"/>
</dbReference>
<evidence type="ECO:0000256" key="9">
    <source>
        <dbReference type="PROSITE-ProRule" id="PRU00175"/>
    </source>
</evidence>
<accession>A0A0G4PDB9</accession>
<feature type="domain" description="RING-type" evidence="10">
    <location>
        <begin position="76"/>
        <end position="120"/>
    </location>
</feature>
<evidence type="ECO:0000313" key="13">
    <source>
        <dbReference type="Proteomes" id="UP000053732"/>
    </source>
</evidence>
<dbReference type="PROSITE" id="PS00518">
    <property type="entry name" value="ZF_RING_1"/>
    <property type="match status" value="1"/>
</dbReference>
<feature type="domain" description="RING-type" evidence="11">
    <location>
        <begin position="72"/>
        <end position="255"/>
    </location>
</feature>
<dbReference type="AlphaFoldDB" id="A0A0G4PDB9"/>
<proteinExistence type="predicted"/>
<dbReference type="GO" id="GO:0016567">
    <property type="term" value="P:protein ubiquitination"/>
    <property type="evidence" value="ECO:0007669"/>
    <property type="project" value="InterPro"/>
</dbReference>
<sequence length="255" mass="28901">MSINRAIKQLGGLMSKVARYRATLSNSRDAALSPGKMASLAEYITSGDSDEGLLDESSNDDIAEISEEETETRHACTSCTEEYPLSDIFQTECSHTYCRECILHLFENSLTNESLYPPRCCRQPIHASTAVEDMIGIEMTKRFKERKIEISASERTYCSKKTCSRYIPPHNIRRGVGICEFCTARTCTDCKKQGHRGDCNDENANKQSIAHDDEKARDEEANDALLEKLAKRKKWKRCPNCSRMIERVSGCDYIR</sequence>
<reference evidence="12 13" key="1">
    <citation type="journal article" date="2014" name="Nat. Commun.">
        <title>Multiple recent horizontal transfers of a large genomic region in cheese making fungi.</title>
        <authorList>
            <person name="Cheeseman K."/>
            <person name="Ropars J."/>
            <person name="Renault P."/>
            <person name="Dupont J."/>
            <person name="Gouzy J."/>
            <person name="Branca A."/>
            <person name="Abraham A.L."/>
            <person name="Ceppi M."/>
            <person name="Conseiller E."/>
            <person name="Debuchy R."/>
            <person name="Malagnac F."/>
            <person name="Goarin A."/>
            <person name="Silar P."/>
            <person name="Lacoste S."/>
            <person name="Sallet E."/>
            <person name="Bensimon A."/>
            <person name="Giraud T."/>
            <person name="Brygoo Y."/>
        </authorList>
    </citation>
    <scope>NUCLEOTIDE SEQUENCE [LARGE SCALE GENOMIC DNA]</scope>
    <source>
        <strain evidence="13">FM 013</strain>
    </source>
</reference>
<dbReference type="Pfam" id="PF01485">
    <property type="entry name" value="IBR"/>
    <property type="match status" value="1"/>
</dbReference>
<keyword evidence="5" id="KW-0677">Repeat</keyword>
<dbReference type="GO" id="GO:0008270">
    <property type="term" value="F:zinc ion binding"/>
    <property type="evidence" value="ECO:0007669"/>
    <property type="project" value="UniProtKB-KW"/>
</dbReference>
<comment type="catalytic activity">
    <reaction evidence="1">
        <text>[E2 ubiquitin-conjugating enzyme]-S-ubiquitinyl-L-cysteine + [acceptor protein]-L-lysine = [E2 ubiquitin-conjugating enzyme]-L-cysteine + [acceptor protein]-N(6)-ubiquitinyl-L-lysine.</text>
        <dbReference type="EC" id="2.3.2.31"/>
    </reaction>
</comment>
<dbReference type="GO" id="GO:0061630">
    <property type="term" value="F:ubiquitin protein ligase activity"/>
    <property type="evidence" value="ECO:0007669"/>
    <property type="project" value="UniProtKB-EC"/>
</dbReference>
<dbReference type="InterPro" id="IPR031127">
    <property type="entry name" value="E3_UB_ligase_RBR"/>
</dbReference>
<dbReference type="EC" id="2.3.2.31" evidence="2"/>
<evidence type="ECO:0000256" key="3">
    <source>
        <dbReference type="ARBA" id="ARBA00022679"/>
    </source>
</evidence>
<dbReference type="Gene3D" id="3.30.40.10">
    <property type="entry name" value="Zinc/RING finger domain, C3HC4 (zinc finger)"/>
    <property type="match status" value="1"/>
</dbReference>
<dbReference type="STRING" id="1429867.A0A0G4PDB9"/>
<evidence type="ECO:0000313" key="12">
    <source>
        <dbReference type="EMBL" id="CRL24254.1"/>
    </source>
</evidence>